<keyword evidence="2" id="KW-1185">Reference proteome</keyword>
<name>C0QSR6_PERMH</name>
<sequence>MRRTFILILLIIVSSCSLPSKESSEKPEWIYKSYYQKGKICGVGYSAMHVRGFAYQRATAIARAIDEIARQMGVRVDSSVEHFLRGTRGGTVSGLQLYTVQTTSGRVIKAKIIDSYYDEGSREFFVLMCTE</sequence>
<dbReference type="EMBL" id="CP001230">
    <property type="protein sequence ID" value="ACO03944.1"/>
    <property type="molecule type" value="Genomic_DNA"/>
</dbReference>
<accession>C0QSR6</accession>
<dbReference type="Gene3D" id="3.10.28.20">
    <property type="entry name" value="Acetamidase/Formamidase-like domains"/>
    <property type="match status" value="1"/>
</dbReference>
<dbReference type="OrthoDB" id="9554036at2"/>
<keyword evidence="1" id="KW-0449">Lipoprotein</keyword>
<dbReference type="AlphaFoldDB" id="C0QSR6"/>
<gene>
    <name evidence="1" type="ordered locus">PERMA_1959</name>
</gene>
<dbReference type="RefSeq" id="WP_012676183.1">
    <property type="nucleotide sequence ID" value="NC_012440.1"/>
</dbReference>
<organism evidence="1 2">
    <name type="scientific">Persephonella marina (strain DSM 14350 / EX-H1)</name>
    <dbReference type="NCBI Taxonomy" id="123214"/>
    <lineage>
        <taxon>Bacteria</taxon>
        <taxon>Pseudomonadati</taxon>
        <taxon>Aquificota</taxon>
        <taxon>Aquificia</taxon>
        <taxon>Aquificales</taxon>
        <taxon>Hydrogenothermaceae</taxon>
        <taxon>Persephonella</taxon>
    </lineage>
</organism>
<dbReference type="HOGENOM" id="CLU_1925596_0_0_0"/>
<dbReference type="PaxDb" id="123214-PERMA_1959"/>
<dbReference type="STRING" id="123214.PERMA_1959"/>
<dbReference type="KEGG" id="pmx:PERMA_1959"/>
<proteinExistence type="predicted"/>
<reference evidence="1 2" key="1">
    <citation type="journal article" date="2009" name="J. Bacteriol.">
        <title>Complete and draft genome sequences of six members of the Aquificales.</title>
        <authorList>
            <person name="Reysenbach A.L."/>
            <person name="Hamamura N."/>
            <person name="Podar M."/>
            <person name="Griffiths E."/>
            <person name="Ferreira S."/>
            <person name="Hochstein R."/>
            <person name="Heidelberg J."/>
            <person name="Johnson J."/>
            <person name="Mead D."/>
            <person name="Pohorille A."/>
            <person name="Sarmiento M."/>
            <person name="Schweighofer K."/>
            <person name="Seshadri R."/>
            <person name="Voytek M.A."/>
        </authorList>
    </citation>
    <scope>NUCLEOTIDE SEQUENCE [LARGE SCALE GENOMIC DNA]</scope>
    <source>
        <strain evidence="2">DSM 14350 / EX-H1</strain>
    </source>
</reference>
<dbReference type="Proteomes" id="UP000001366">
    <property type="component" value="Chromosome"/>
</dbReference>
<protein>
    <submittedName>
        <fullName evidence="1">Putative lipoprotein</fullName>
    </submittedName>
</protein>
<evidence type="ECO:0000313" key="1">
    <source>
        <dbReference type="EMBL" id="ACO03944.1"/>
    </source>
</evidence>
<evidence type="ECO:0000313" key="2">
    <source>
        <dbReference type="Proteomes" id="UP000001366"/>
    </source>
</evidence>
<dbReference type="PROSITE" id="PS51257">
    <property type="entry name" value="PROKAR_LIPOPROTEIN"/>
    <property type="match status" value="1"/>
</dbReference>